<dbReference type="AlphaFoldDB" id="A0A8T4KX54"/>
<organism evidence="2 3">
    <name type="scientific">Candidatus Iainarchaeum sp</name>
    <dbReference type="NCBI Taxonomy" id="3101447"/>
    <lineage>
        <taxon>Archaea</taxon>
        <taxon>Candidatus Iainarchaeota</taxon>
        <taxon>Candidatus Iainarchaeia</taxon>
        <taxon>Candidatus Iainarchaeales</taxon>
        <taxon>Candidatus Iainarchaeaceae</taxon>
        <taxon>Candidatus Iainarchaeum</taxon>
    </lineage>
</organism>
<reference evidence="2" key="2">
    <citation type="submission" date="2021-05" db="EMBL/GenBank/DDBJ databases">
        <title>Protein family content uncovers lineage relationships and bacterial pathway maintenance mechanisms in DPANN archaea.</title>
        <authorList>
            <person name="Castelle C.J."/>
            <person name="Meheust R."/>
            <person name="Jaffe A.L."/>
            <person name="Seitz K."/>
            <person name="Gong X."/>
            <person name="Baker B.J."/>
            <person name="Banfield J.F."/>
        </authorList>
    </citation>
    <scope>NUCLEOTIDE SEQUENCE</scope>
    <source>
        <strain evidence="2">RIFCSPLOWO2_01_FULL_43_13</strain>
    </source>
</reference>
<feature type="region of interest" description="Disordered" evidence="1">
    <location>
        <begin position="245"/>
        <end position="269"/>
    </location>
</feature>
<dbReference type="EMBL" id="JAGVWB010000013">
    <property type="protein sequence ID" value="MBS3058182.1"/>
    <property type="molecule type" value="Genomic_DNA"/>
</dbReference>
<evidence type="ECO:0000313" key="2">
    <source>
        <dbReference type="EMBL" id="MBS3058182.1"/>
    </source>
</evidence>
<reference evidence="2" key="1">
    <citation type="submission" date="2021-03" db="EMBL/GenBank/DDBJ databases">
        <authorList>
            <person name="Jaffe A."/>
        </authorList>
    </citation>
    <scope>NUCLEOTIDE SEQUENCE</scope>
    <source>
        <strain evidence="2">RIFCSPLOWO2_01_FULL_43_13</strain>
    </source>
</reference>
<protein>
    <submittedName>
        <fullName evidence="2">Uncharacterized protein</fullName>
    </submittedName>
</protein>
<gene>
    <name evidence="2" type="ORF">J4478_02160</name>
</gene>
<proteinExistence type="predicted"/>
<evidence type="ECO:0000256" key="1">
    <source>
        <dbReference type="SAM" id="MobiDB-lite"/>
    </source>
</evidence>
<evidence type="ECO:0000313" key="3">
    <source>
        <dbReference type="Proteomes" id="UP000680185"/>
    </source>
</evidence>
<comment type="caution">
    <text evidence="2">The sequence shown here is derived from an EMBL/GenBank/DDBJ whole genome shotgun (WGS) entry which is preliminary data.</text>
</comment>
<feature type="non-terminal residue" evidence="2">
    <location>
        <position position="1"/>
    </location>
</feature>
<dbReference type="Proteomes" id="UP000680185">
    <property type="component" value="Unassembled WGS sequence"/>
</dbReference>
<sequence length="269" mass="28373">ADCPGGGLTTCSSLGGRVCASAENCLGSIVSASDTSACCIGTCVPKSCTELGGVTCDQNANDCTSWINQATSCCLASACTPKITTTILCSFRNYLENEPVTAVFIEPSALSSSYRFNVSGQTVTVTTGIDNKFAGTIVIQYPQLEAFLVSANLIDSPSMTPEQSYLLELLKQNSVYGTSAYSAKAESFQDVYALIDSSRLRWWNANADDTCEPKLSPSELGVSLQSLHYFRINNLWLLWSEISGKGSSSSAAGKASSGTKTTGKTTGKK</sequence>
<name>A0A8T4KX54_9ARCH</name>
<accession>A0A8T4KX54</accession>